<dbReference type="RefSeq" id="XP_062796964.1">
    <property type="nucleotide sequence ID" value="XM_062949705.1"/>
</dbReference>
<sequence>MQILIQLQDAYNVLIDPEERSSYDDKVLQTYMRWLECRMERITSCLACETDLDTAQKTELSALEDLQTHLQLELGSVTKLITNSKSPSSGRTLSDIRICRDGGLNKAKERFQIAAPGAASLEESRLAAFTSLNSSTTHCNNLRYELTGDSEAWGNGWDKHAGQDRMTLKKELEQIKTEIGVMSLKRKERNLEAALSELTSVREELLRCQVANAVYAARETVMKQRTMELERQNLKLVNTATLLNTARAQLISKDMTLKTLGAENTKLKKMVSDYNNSMGILETSFQKVEETTNNLAIGALL</sequence>
<accession>A0ABR0HM68</accession>
<proteinExistence type="predicted"/>
<dbReference type="GeneID" id="87970570"/>
<evidence type="ECO:0000313" key="1">
    <source>
        <dbReference type="EMBL" id="KAK4669044.1"/>
    </source>
</evidence>
<dbReference type="Proteomes" id="UP001323617">
    <property type="component" value="Unassembled WGS sequence"/>
</dbReference>
<evidence type="ECO:0008006" key="3">
    <source>
        <dbReference type="Google" id="ProtNLM"/>
    </source>
</evidence>
<protein>
    <recommendedName>
        <fullName evidence="3">J domain-containing protein</fullName>
    </recommendedName>
</protein>
<evidence type="ECO:0000313" key="2">
    <source>
        <dbReference type="Proteomes" id="UP001323617"/>
    </source>
</evidence>
<dbReference type="EMBL" id="JAFFHC010000007">
    <property type="protein sequence ID" value="KAK4669044.1"/>
    <property type="molecule type" value="Genomic_DNA"/>
</dbReference>
<reference evidence="1 2" key="1">
    <citation type="journal article" date="2023" name="bioRxiv">
        <title>High-quality genome assemblies of four members of thePodospora anserinaspecies complex.</title>
        <authorList>
            <person name="Ament-Velasquez S.L."/>
            <person name="Vogan A.A."/>
            <person name="Wallerman O."/>
            <person name="Hartmann F."/>
            <person name="Gautier V."/>
            <person name="Silar P."/>
            <person name="Giraud T."/>
            <person name="Johannesson H."/>
        </authorList>
    </citation>
    <scope>NUCLEOTIDE SEQUENCE [LARGE SCALE GENOMIC DNA]</scope>
    <source>
        <strain evidence="1 2">CBS 124.78</strain>
    </source>
</reference>
<organism evidence="1 2">
    <name type="scientific">Podospora pseudoanserina</name>
    <dbReference type="NCBI Taxonomy" id="2609844"/>
    <lineage>
        <taxon>Eukaryota</taxon>
        <taxon>Fungi</taxon>
        <taxon>Dikarya</taxon>
        <taxon>Ascomycota</taxon>
        <taxon>Pezizomycotina</taxon>
        <taxon>Sordariomycetes</taxon>
        <taxon>Sordariomycetidae</taxon>
        <taxon>Sordariales</taxon>
        <taxon>Podosporaceae</taxon>
        <taxon>Podospora</taxon>
    </lineage>
</organism>
<gene>
    <name evidence="1" type="ORF">QC764_700415</name>
</gene>
<name>A0ABR0HM68_9PEZI</name>
<comment type="caution">
    <text evidence="1">The sequence shown here is derived from an EMBL/GenBank/DDBJ whole genome shotgun (WGS) entry which is preliminary data.</text>
</comment>
<keyword evidence="2" id="KW-1185">Reference proteome</keyword>